<dbReference type="AlphaFoldDB" id="A0AA88GLL2"/>
<feature type="region of interest" description="Disordered" evidence="1">
    <location>
        <begin position="83"/>
        <end position="105"/>
    </location>
</feature>
<evidence type="ECO:0000313" key="3">
    <source>
        <dbReference type="Proteomes" id="UP000816034"/>
    </source>
</evidence>
<dbReference type="RefSeq" id="XP_044545690.1">
    <property type="nucleotide sequence ID" value="XM_044698102.1"/>
</dbReference>
<feature type="compositionally biased region" description="Polar residues" evidence="1">
    <location>
        <begin position="83"/>
        <end position="99"/>
    </location>
</feature>
<organism evidence="2 3">
    <name type="scientific">Naegleria lovaniensis</name>
    <name type="common">Amoeba</name>
    <dbReference type="NCBI Taxonomy" id="51637"/>
    <lineage>
        <taxon>Eukaryota</taxon>
        <taxon>Discoba</taxon>
        <taxon>Heterolobosea</taxon>
        <taxon>Tetramitia</taxon>
        <taxon>Eutetramitia</taxon>
        <taxon>Vahlkampfiidae</taxon>
        <taxon>Naegleria</taxon>
    </lineage>
</organism>
<keyword evidence="3" id="KW-1185">Reference proteome</keyword>
<proteinExistence type="predicted"/>
<feature type="compositionally biased region" description="Acidic residues" evidence="1">
    <location>
        <begin position="290"/>
        <end position="304"/>
    </location>
</feature>
<sequence length="654" mass="74677">MKSTSPSSSPMMGNSTSSSPSSTNQSSPYLYYFPITSIILPPSQSSSTQPSHYGDGCYSPVLSQTTTHSKRWSLKLQAYSPQNSHNDLSSIHDNTNTATSSSSCSSSPVMISLGGGNQNTTRSVISHAAHEISTTIPNCILELREKFQTFLEQTTTTNNQAPNAPTSKDAYLNKLAFLDEFFSPSKNRIRRFESLDAIFATCDRFLKHLVKSSSSSIVTNITNDRYPYLLAMDEIAKQSSTIPLLSSHEYCLQWFKDQATLASKYCKQEIAKKLKREASIDDAAQHSSEDDSDNEEDDEEALVEDEGKTSTEQDDSTQEEESLSMENYDDTGLKMLTLMFTNCLEDKFALFQKKNSKFIRKWFSKNIKELPNHVIDLLQKKRRKFLHYHHQFKLSEEDMNVKTLIDSDFEFASYLMDHTEDWKVLLDDVCDMVMYKSKESYSSIYGMKNQKIICTVPYSIENVLKTMLTNEMFGERNGMLVDMKFHAFQELDPNISSKKYSTVIQTSTMNYGPLFKKRALENVISTRAVFCGNEVQEVIHLYKTCSFVSRQDDSKAPVKVVVFGCRRYTKDDTNRTRIVDGRLMNMGGFFMNSDFVINTLGAKKMAEDWDEFLNIMLTEAANNNFKAPDPKEHYIWRTLCDYCRVHCKVDITKW</sequence>
<dbReference type="EMBL" id="PYSW02000032">
    <property type="protein sequence ID" value="KAG2378428.1"/>
    <property type="molecule type" value="Genomic_DNA"/>
</dbReference>
<comment type="caution">
    <text evidence="2">The sequence shown here is derived from an EMBL/GenBank/DDBJ whole genome shotgun (WGS) entry which is preliminary data.</text>
</comment>
<evidence type="ECO:0000256" key="1">
    <source>
        <dbReference type="SAM" id="MobiDB-lite"/>
    </source>
</evidence>
<accession>A0AA88GLL2</accession>
<feature type="compositionally biased region" description="Acidic residues" evidence="1">
    <location>
        <begin position="312"/>
        <end position="326"/>
    </location>
</feature>
<evidence type="ECO:0000313" key="2">
    <source>
        <dbReference type="EMBL" id="KAG2378428.1"/>
    </source>
</evidence>
<protein>
    <submittedName>
        <fullName evidence="2">Uncharacterized protein</fullName>
    </submittedName>
</protein>
<dbReference type="GeneID" id="68100521"/>
<gene>
    <name evidence="2" type="ORF">C9374_008067</name>
</gene>
<reference evidence="2 3" key="1">
    <citation type="journal article" date="2018" name="BMC Genomics">
        <title>The genome of Naegleria lovaniensis, the basis for a comparative approach to unravel pathogenicity factors of the human pathogenic amoeba N. fowleri.</title>
        <authorList>
            <person name="Liechti N."/>
            <person name="Schurch N."/>
            <person name="Bruggmann R."/>
            <person name="Wittwer M."/>
        </authorList>
    </citation>
    <scope>NUCLEOTIDE SEQUENCE [LARGE SCALE GENOMIC DNA]</scope>
    <source>
        <strain evidence="2 3">ATCC 30569</strain>
    </source>
</reference>
<dbReference type="Proteomes" id="UP000816034">
    <property type="component" value="Unassembled WGS sequence"/>
</dbReference>
<feature type="region of interest" description="Disordered" evidence="1">
    <location>
        <begin position="1"/>
        <end position="25"/>
    </location>
</feature>
<name>A0AA88GLL2_NAELO</name>
<feature type="region of interest" description="Disordered" evidence="1">
    <location>
        <begin position="281"/>
        <end position="326"/>
    </location>
</feature>